<dbReference type="RefSeq" id="WP_379911117.1">
    <property type="nucleotide sequence ID" value="NZ_JBHSWE010000001.1"/>
</dbReference>
<dbReference type="EMBL" id="JBHSWE010000001">
    <property type="protein sequence ID" value="MFC6672695.1"/>
    <property type="molecule type" value="Genomic_DNA"/>
</dbReference>
<comment type="similarity">
    <text evidence="8 9">Belongs to the TRAP transporter small permease family.</text>
</comment>
<dbReference type="PANTHER" id="PTHR35011:SF2">
    <property type="entry name" value="2,3-DIKETO-L-GULONATE TRAP TRANSPORTER SMALL PERMEASE PROTEIN YIAM"/>
    <property type="match status" value="1"/>
</dbReference>
<dbReference type="InterPro" id="IPR055348">
    <property type="entry name" value="DctQ"/>
</dbReference>
<evidence type="ECO:0000256" key="5">
    <source>
        <dbReference type="ARBA" id="ARBA00022692"/>
    </source>
</evidence>
<evidence type="ECO:0000256" key="7">
    <source>
        <dbReference type="ARBA" id="ARBA00023136"/>
    </source>
</evidence>
<keyword evidence="5 9" id="KW-0812">Transmembrane</keyword>
<feature type="transmembrane region" description="Helical" evidence="9">
    <location>
        <begin position="14"/>
        <end position="38"/>
    </location>
</feature>
<feature type="transmembrane region" description="Helical" evidence="9">
    <location>
        <begin position="130"/>
        <end position="151"/>
    </location>
</feature>
<comment type="subunit">
    <text evidence="9">The complex comprises the extracytoplasmic solute receptor protein and the two transmembrane proteins.</text>
</comment>
<evidence type="ECO:0000313" key="12">
    <source>
        <dbReference type="Proteomes" id="UP001596422"/>
    </source>
</evidence>
<keyword evidence="6 9" id="KW-1133">Transmembrane helix</keyword>
<proteinExistence type="inferred from homology"/>
<dbReference type="Proteomes" id="UP001596422">
    <property type="component" value="Unassembled WGS sequence"/>
</dbReference>
<feature type="transmembrane region" description="Helical" evidence="9">
    <location>
        <begin position="89"/>
        <end position="110"/>
    </location>
</feature>
<evidence type="ECO:0000256" key="6">
    <source>
        <dbReference type="ARBA" id="ARBA00022989"/>
    </source>
</evidence>
<comment type="caution">
    <text evidence="11">The sequence shown here is derived from an EMBL/GenBank/DDBJ whole genome shotgun (WGS) entry which is preliminary data.</text>
</comment>
<keyword evidence="3" id="KW-1003">Cell membrane</keyword>
<protein>
    <recommendedName>
        <fullName evidence="9">TRAP transporter small permease protein</fullName>
    </recommendedName>
</protein>
<keyword evidence="2 9" id="KW-0813">Transport</keyword>
<keyword evidence="12" id="KW-1185">Reference proteome</keyword>
<dbReference type="InterPro" id="IPR007387">
    <property type="entry name" value="TRAP_DctQ"/>
</dbReference>
<evidence type="ECO:0000256" key="4">
    <source>
        <dbReference type="ARBA" id="ARBA00022519"/>
    </source>
</evidence>
<evidence type="ECO:0000256" key="2">
    <source>
        <dbReference type="ARBA" id="ARBA00022448"/>
    </source>
</evidence>
<evidence type="ECO:0000256" key="1">
    <source>
        <dbReference type="ARBA" id="ARBA00004429"/>
    </source>
</evidence>
<dbReference type="Pfam" id="PF04290">
    <property type="entry name" value="DctQ"/>
    <property type="match status" value="1"/>
</dbReference>
<evidence type="ECO:0000313" key="11">
    <source>
        <dbReference type="EMBL" id="MFC6672695.1"/>
    </source>
</evidence>
<evidence type="ECO:0000256" key="8">
    <source>
        <dbReference type="ARBA" id="ARBA00038436"/>
    </source>
</evidence>
<comment type="subcellular location">
    <subcellularLocation>
        <location evidence="1 9">Cell inner membrane</location>
        <topology evidence="1 9">Multi-pass membrane protein</topology>
    </subcellularLocation>
</comment>
<accession>A0ABW2A585</accession>
<feature type="transmembrane region" description="Helical" evidence="9">
    <location>
        <begin position="50"/>
        <end position="68"/>
    </location>
</feature>
<comment type="function">
    <text evidence="9">Part of the tripartite ATP-independent periplasmic (TRAP) transport system.</text>
</comment>
<feature type="domain" description="Tripartite ATP-independent periplasmic transporters DctQ component" evidence="10">
    <location>
        <begin position="26"/>
        <end position="151"/>
    </location>
</feature>
<name>A0ABW2A585_9GAMM</name>
<keyword evidence="7 9" id="KW-0472">Membrane</keyword>
<keyword evidence="4 9" id="KW-0997">Cell inner membrane</keyword>
<sequence>MQLIDKVAKLTERLLNALMVLALVAMIALVFVNVVLRYGFNSGISVSVELSRFLFVWVTFLGAVVALLKQQHLSVTTLVEQLPSAVQQVLQRLVTLAMLGCSLMLTVGSYKQTLLNWDNLSPISGIPVGVFYLAGLLAGVLMSIVLLYRVFLPAGPALPEEHQS</sequence>
<dbReference type="PANTHER" id="PTHR35011">
    <property type="entry name" value="2,3-DIKETO-L-GULONATE TRAP TRANSPORTER SMALL PERMEASE PROTEIN YIAM"/>
    <property type="match status" value="1"/>
</dbReference>
<reference evidence="12" key="1">
    <citation type="journal article" date="2019" name="Int. J. Syst. Evol. Microbiol.">
        <title>The Global Catalogue of Microorganisms (GCM) 10K type strain sequencing project: providing services to taxonomists for standard genome sequencing and annotation.</title>
        <authorList>
            <consortium name="The Broad Institute Genomics Platform"/>
            <consortium name="The Broad Institute Genome Sequencing Center for Infectious Disease"/>
            <person name="Wu L."/>
            <person name="Ma J."/>
        </authorList>
    </citation>
    <scope>NUCLEOTIDE SEQUENCE [LARGE SCALE GENOMIC DNA]</scope>
    <source>
        <strain evidence="12">NBRC 111756</strain>
    </source>
</reference>
<gene>
    <name evidence="11" type="ORF">ACFQDL_23440</name>
</gene>
<evidence type="ECO:0000259" key="10">
    <source>
        <dbReference type="Pfam" id="PF04290"/>
    </source>
</evidence>
<organism evidence="11 12">
    <name type="scientific">Marinobacterium aestuariivivens</name>
    <dbReference type="NCBI Taxonomy" id="1698799"/>
    <lineage>
        <taxon>Bacteria</taxon>
        <taxon>Pseudomonadati</taxon>
        <taxon>Pseudomonadota</taxon>
        <taxon>Gammaproteobacteria</taxon>
        <taxon>Oceanospirillales</taxon>
        <taxon>Oceanospirillaceae</taxon>
        <taxon>Marinobacterium</taxon>
    </lineage>
</organism>
<evidence type="ECO:0000256" key="9">
    <source>
        <dbReference type="RuleBase" id="RU369079"/>
    </source>
</evidence>
<evidence type="ECO:0000256" key="3">
    <source>
        <dbReference type="ARBA" id="ARBA00022475"/>
    </source>
</evidence>